<name>A0ABS5HV98_9RHOB</name>
<gene>
    <name evidence="2" type="ORF">IT775_17330</name>
</gene>
<sequence length="158" mass="17553">MTLRDETGEMSPELAEVLAGNCYCLAMRRASRRLIRLYDAALEGHGLTVTQFSTLVWIKALRRPTVQKIADYMDIDQSALSRGLVPLDRMGVIKSMPDEQDKRKRVLFLTSEGEAKLEAASKSWKAAQLQVVRENPDIDMKQLLAGLQDIAGGYAKGA</sequence>
<dbReference type="InterPro" id="IPR036390">
    <property type="entry name" value="WH_DNA-bd_sf"/>
</dbReference>
<dbReference type="Gene3D" id="1.10.10.10">
    <property type="entry name" value="Winged helix-like DNA-binding domain superfamily/Winged helix DNA-binding domain"/>
    <property type="match status" value="1"/>
</dbReference>
<dbReference type="SMART" id="SM00347">
    <property type="entry name" value="HTH_MARR"/>
    <property type="match status" value="1"/>
</dbReference>
<dbReference type="Proteomes" id="UP001195941">
    <property type="component" value="Unassembled WGS sequence"/>
</dbReference>
<evidence type="ECO:0000313" key="3">
    <source>
        <dbReference type="Proteomes" id="UP001195941"/>
    </source>
</evidence>
<accession>A0ABS5HV98</accession>
<dbReference type="PANTHER" id="PTHR33164">
    <property type="entry name" value="TRANSCRIPTIONAL REGULATOR, MARR FAMILY"/>
    <property type="match status" value="1"/>
</dbReference>
<dbReference type="Pfam" id="PF01047">
    <property type="entry name" value="MarR"/>
    <property type="match status" value="1"/>
</dbReference>
<dbReference type="InterPro" id="IPR039422">
    <property type="entry name" value="MarR/SlyA-like"/>
</dbReference>
<reference evidence="2 3" key="1">
    <citation type="journal article" date="2021" name="Arch. Microbiol.">
        <title>Thalassobius aquimarinus sp. nov., isolated from the Sea of Japan seashore.</title>
        <authorList>
            <person name="Kurilenko V.V."/>
            <person name="Romanenko L.A."/>
            <person name="Chernysheva N.Y."/>
            <person name="Velansky P.V."/>
            <person name="Tekutyeva L.A."/>
            <person name="Isaeva M.P."/>
            <person name="Mikhailov V.V."/>
        </authorList>
    </citation>
    <scope>NUCLEOTIDE SEQUENCE [LARGE SCALE GENOMIC DNA]</scope>
    <source>
        <strain evidence="2 3">KMM 8518</strain>
    </source>
</reference>
<evidence type="ECO:0000259" key="1">
    <source>
        <dbReference type="PROSITE" id="PS50995"/>
    </source>
</evidence>
<evidence type="ECO:0000313" key="2">
    <source>
        <dbReference type="EMBL" id="MBR9652884.1"/>
    </source>
</evidence>
<feature type="domain" description="HTH marR-type" evidence="1">
    <location>
        <begin position="20"/>
        <end position="152"/>
    </location>
</feature>
<dbReference type="EMBL" id="JADMKU010000020">
    <property type="protein sequence ID" value="MBR9652884.1"/>
    <property type="molecule type" value="Genomic_DNA"/>
</dbReference>
<dbReference type="SUPFAM" id="SSF46785">
    <property type="entry name" value="Winged helix' DNA-binding domain"/>
    <property type="match status" value="1"/>
</dbReference>
<comment type="caution">
    <text evidence="2">The sequence shown here is derived from an EMBL/GenBank/DDBJ whole genome shotgun (WGS) entry which is preliminary data.</text>
</comment>
<dbReference type="PANTHER" id="PTHR33164:SF105">
    <property type="entry name" value="TRANSCRIPTIONAL REPRESSOR PROTEIN-RELATED"/>
    <property type="match status" value="1"/>
</dbReference>
<dbReference type="InterPro" id="IPR000835">
    <property type="entry name" value="HTH_MarR-typ"/>
</dbReference>
<dbReference type="RefSeq" id="WP_212702508.1">
    <property type="nucleotide sequence ID" value="NZ_JADMKU010000020.1"/>
</dbReference>
<dbReference type="PROSITE" id="PS50995">
    <property type="entry name" value="HTH_MARR_2"/>
    <property type="match status" value="1"/>
</dbReference>
<proteinExistence type="predicted"/>
<protein>
    <submittedName>
        <fullName evidence="2">Winged helix-turn-helix transcriptional regulator</fullName>
    </submittedName>
</protein>
<organism evidence="2 3">
    <name type="scientific">Thalassovita aquimarina</name>
    <dbReference type="NCBI Taxonomy" id="2785917"/>
    <lineage>
        <taxon>Bacteria</taxon>
        <taxon>Pseudomonadati</taxon>
        <taxon>Pseudomonadota</taxon>
        <taxon>Alphaproteobacteria</taxon>
        <taxon>Rhodobacterales</taxon>
        <taxon>Roseobacteraceae</taxon>
        <taxon>Thalassovita</taxon>
    </lineage>
</organism>
<keyword evidence="3" id="KW-1185">Reference proteome</keyword>
<dbReference type="InterPro" id="IPR036388">
    <property type="entry name" value="WH-like_DNA-bd_sf"/>
</dbReference>